<dbReference type="InterPro" id="IPR038765">
    <property type="entry name" value="Papain-like_cys_pep_sf"/>
</dbReference>
<dbReference type="Proteomes" id="UP000199636">
    <property type="component" value="Unassembled WGS sequence"/>
</dbReference>
<feature type="signal peptide" evidence="5">
    <location>
        <begin position="1"/>
        <end position="21"/>
    </location>
</feature>
<dbReference type="InterPro" id="IPR000064">
    <property type="entry name" value="NLP_P60_dom"/>
</dbReference>
<comment type="similarity">
    <text evidence="1">Belongs to the peptidase C40 family.</text>
</comment>
<organism evidence="7 8">
    <name type="scientific">Pseudomonas panipatensis</name>
    <dbReference type="NCBI Taxonomy" id="428992"/>
    <lineage>
        <taxon>Bacteria</taxon>
        <taxon>Pseudomonadati</taxon>
        <taxon>Pseudomonadota</taxon>
        <taxon>Gammaproteobacteria</taxon>
        <taxon>Pseudomonadales</taxon>
        <taxon>Pseudomonadaceae</taxon>
        <taxon>Pseudomonas</taxon>
    </lineage>
</organism>
<dbReference type="RefSeq" id="WP_244507208.1">
    <property type="nucleotide sequence ID" value="NZ_FNDS01000006.1"/>
</dbReference>
<accession>A0A1G8IGW5</accession>
<evidence type="ECO:0000313" key="8">
    <source>
        <dbReference type="Proteomes" id="UP000199636"/>
    </source>
</evidence>
<keyword evidence="3 7" id="KW-0378">Hydrolase</keyword>
<feature type="domain" description="NlpC/P60" evidence="6">
    <location>
        <begin position="57"/>
        <end position="183"/>
    </location>
</feature>
<dbReference type="SUPFAM" id="SSF54001">
    <property type="entry name" value="Cysteine proteinases"/>
    <property type="match status" value="1"/>
</dbReference>
<keyword evidence="2" id="KW-0645">Protease</keyword>
<evidence type="ECO:0000256" key="1">
    <source>
        <dbReference type="ARBA" id="ARBA00007074"/>
    </source>
</evidence>
<proteinExistence type="inferred from homology"/>
<dbReference type="PANTHER" id="PTHR47053">
    <property type="entry name" value="MUREIN DD-ENDOPEPTIDASE MEPH-RELATED"/>
    <property type="match status" value="1"/>
</dbReference>
<dbReference type="STRING" id="428992.SAMN05216272_106253"/>
<dbReference type="Gene3D" id="3.90.1720.10">
    <property type="entry name" value="endopeptidase domain like (from Nostoc punctiforme)"/>
    <property type="match status" value="1"/>
</dbReference>
<keyword evidence="5" id="KW-0732">Signal</keyword>
<dbReference type="EMBL" id="FNDS01000006">
    <property type="protein sequence ID" value="SDI18176.1"/>
    <property type="molecule type" value="Genomic_DNA"/>
</dbReference>
<dbReference type="AlphaFoldDB" id="A0A1G8IGW5"/>
<keyword evidence="4" id="KW-0788">Thiol protease</keyword>
<keyword evidence="8" id="KW-1185">Reference proteome</keyword>
<evidence type="ECO:0000256" key="4">
    <source>
        <dbReference type="ARBA" id="ARBA00022807"/>
    </source>
</evidence>
<name>A0A1G8IGW5_9PSED</name>
<dbReference type="GO" id="GO:0008234">
    <property type="term" value="F:cysteine-type peptidase activity"/>
    <property type="evidence" value="ECO:0007669"/>
    <property type="project" value="UniProtKB-KW"/>
</dbReference>
<dbReference type="PROSITE" id="PS51935">
    <property type="entry name" value="NLPC_P60"/>
    <property type="match status" value="1"/>
</dbReference>
<protein>
    <submittedName>
        <fullName evidence="7">Cell wall-associated hydrolase, NlpC family</fullName>
    </submittedName>
</protein>
<dbReference type="InterPro" id="IPR051202">
    <property type="entry name" value="Peptidase_C40"/>
</dbReference>
<feature type="chain" id="PRO_5011735766" evidence="5">
    <location>
        <begin position="22"/>
        <end position="184"/>
    </location>
</feature>
<evidence type="ECO:0000256" key="2">
    <source>
        <dbReference type="ARBA" id="ARBA00022670"/>
    </source>
</evidence>
<evidence type="ECO:0000313" key="7">
    <source>
        <dbReference type="EMBL" id="SDI18176.1"/>
    </source>
</evidence>
<gene>
    <name evidence="7" type="ORF">SAMN05216272_106253</name>
</gene>
<dbReference type="GO" id="GO:0006508">
    <property type="term" value="P:proteolysis"/>
    <property type="evidence" value="ECO:0007669"/>
    <property type="project" value="UniProtKB-KW"/>
</dbReference>
<evidence type="ECO:0000256" key="5">
    <source>
        <dbReference type="SAM" id="SignalP"/>
    </source>
</evidence>
<dbReference type="Pfam" id="PF00877">
    <property type="entry name" value="NLPC_P60"/>
    <property type="match status" value="1"/>
</dbReference>
<dbReference type="PANTHER" id="PTHR47053:SF1">
    <property type="entry name" value="MUREIN DD-ENDOPEPTIDASE MEPH-RELATED"/>
    <property type="match status" value="1"/>
</dbReference>
<evidence type="ECO:0000259" key="6">
    <source>
        <dbReference type="PROSITE" id="PS51935"/>
    </source>
</evidence>
<sequence>MRVVLLPLILLSSLFSLNAKADDFGAPSWRRYEQSAPLHGVVAHSMRTPGKLAAPSQPRLARLLQRARQLVGTPYRAGGESAQTGFDCSGLLVYLFRQEAGLTLPRTTHSMVQEGRIKVPRNALKPGDAVFFSANGSDRTSHVGLYLGDDRFIHAPRSGKNVRIDSLADDYWQRNFTTARRFER</sequence>
<reference evidence="8" key="1">
    <citation type="submission" date="2016-10" db="EMBL/GenBank/DDBJ databases">
        <authorList>
            <person name="Varghese N."/>
            <person name="Submissions S."/>
        </authorList>
    </citation>
    <scope>NUCLEOTIDE SEQUENCE [LARGE SCALE GENOMIC DNA]</scope>
    <source>
        <strain evidence="8">CCM 7469</strain>
    </source>
</reference>
<evidence type="ECO:0000256" key="3">
    <source>
        <dbReference type="ARBA" id="ARBA00022801"/>
    </source>
</evidence>